<dbReference type="InterPro" id="IPR036179">
    <property type="entry name" value="Ig-like_dom_sf"/>
</dbReference>
<proteinExistence type="predicted"/>
<dbReference type="Gene3D" id="2.60.40.10">
    <property type="entry name" value="Immunoglobulins"/>
    <property type="match status" value="1"/>
</dbReference>
<dbReference type="AlphaFoldDB" id="A0A1B6EJK1"/>
<sequence>MQVYSFEMALLAIFLFLFNIQGYLCIFDVKVSVLPPVVKVGGNITVGCSYTLDNERLINVKYLHDDREFYSYTPSDKIPDHVTAFFNVTNTILNNGGVVVFEGVHTDATGVVKCVVSTEAAGTVTSSSVLSDSTFVTVVEEPRESPNITLKSKKFQIRKEVKANCSSRGGAPLANLTWYVNGDEVDNSDTSRIKQYTEKSDVNSSVSELTLPVLPGAYNGTIHLRCEATQFALYNASTEVLLEEEASSSSSMLQFPFTGRVGGGVVISVAVSVIHHSLQRYLS</sequence>
<evidence type="ECO:0000256" key="1">
    <source>
        <dbReference type="ARBA" id="ARBA00023157"/>
    </source>
</evidence>
<organism evidence="3">
    <name type="scientific">Cuerna arida</name>
    <dbReference type="NCBI Taxonomy" id="1464854"/>
    <lineage>
        <taxon>Eukaryota</taxon>
        <taxon>Metazoa</taxon>
        <taxon>Ecdysozoa</taxon>
        <taxon>Arthropoda</taxon>
        <taxon>Hexapoda</taxon>
        <taxon>Insecta</taxon>
        <taxon>Pterygota</taxon>
        <taxon>Neoptera</taxon>
        <taxon>Paraneoptera</taxon>
        <taxon>Hemiptera</taxon>
        <taxon>Auchenorrhyncha</taxon>
        <taxon>Membracoidea</taxon>
        <taxon>Cicadellidae</taxon>
        <taxon>Cicadellinae</taxon>
        <taxon>Proconiini</taxon>
        <taxon>Cuerna</taxon>
    </lineage>
</organism>
<dbReference type="Pfam" id="PF08205">
    <property type="entry name" value="C2-set_2"/>
    <property type="match status" value="1"/>
</dbReference>
<protein>
    <recommendedName>
        <fullName evidence="2">Ig-like domain-containing protein</fullName>
    </recommendedName>
</protein>
<evidence type="ECO:0000313" key="3">
    <source>
        <dbReference type="EMBL" id="JAS38086.1"/>
    </source>
</evidence>
<dbReference type="PANTHER" id="PTHR21261">
    <property type="entry name" value="BEAT PROTEIN"/>
    <property type="match status" value="1"/>
</dbReference>
<keyword evidence="1" id="KW-1015">Disulfide bond</keyword>
<dbReference type="InterPro" id="IPR013783">
    <property type="entry name" value="Ig-like_fold"/>
</dbReference>
<reference evidence="3" key="1">
    <citation type="submission" date="2015-11" db="EMBL/GenBank/DDBJ databases">
        <title>De novo transcriptome assembly of four potential Pierce s Disease insect vectors from Arizona vineyards.</title>
        <authorList>
            <person name="Tassone E.E."/>
        </authorList>
    </citation>
    <scope>NUCLEOTIDE SEQUENCE</scope>
</reference>
<dbReference type="SUPFAM" id="SSF48726">
    <property type="entry name" value="Immunoglobulin"/>
    <property type="match status" value="1"/>
</dbReference>
<accession>A0A1B6EJK1</accession>
<dbReference type="InterPro" id="IPR007110">
    <property type="entry name" value="Ig-like_dom"/>
</dbReference>
<dbReference type="PROSITE" id="PS50835">
    <property type="entry name" value="IG_LIKE"/>
    <property type="match status" value="1"/>
</dbReference>
<dbReference type="InterPro" id="IPR013162">
    <property type="entry name" value="CD80_C2-set"/>
</dbReference>
<dbReference type="PANTHER" id="PTHR21261:SF15">
    <property type="entry name" value="BEATEN PATH IIIA, ISOFORM D-RELATED"/>
    <property type="match status" value="1"/>
</dbReference>
<dbReference type="EMBL" id="GECZ01031683">
    <property type="protein sequence ID" value="JAS38086.1"/>
    <property type="molecule type" value="Transcribed_RNA"/>
</dbReference>
<evidence type="ECO:0000259" key="2">
    <source>
        <dbReference type="PROSITE" id="PS50835"/>
    </source>
</evidence>
<feature type="domain" description="Ig-like" evidence="2">
    <location>
        <begin position="146"/>
        <end position="243"/>
    </location>
</feature>
<gene>
    <name evidence="3" type="ORF">g.35959</name>
</gene>
<name>A0A1B6EJK1_9HEMI</name>